<evidence type="ECO:0000259" key="2">
    <source>
        <dbReference type="Pfam" id="PF24924"/>
    </source>
</evidence>
<comment type="caution">
    <text evidence="3">The sequence shown here is derived from an EMBL/GenBank/DDBJ whole genome shotgun (WGS) entry which is preliminary data.</text>
</comment>
<feature type="domain" description="DUF7745" evidence="2">
    <location>
        <begin position="59"/>
        <end position="409"/>
    </location>
</feature>
<dbReference type="AlphaFoldDB" id="A0A8J5YH85"/>
<proteinExistence type="predicted"/>
<dbReference type="EMBL" id="JAHUZN010000007">
    <property type="protein sequence ID" value="KAG8489453.1"/>
    <property type="molecule type" value="Genomic_DNA"/>
</dbReference>
<dbReference type="PANTHER" id="PTHR48200">
    <property type="entry name" value="PROTEIN, PUTATIVE-RELATED"/>
    <property type="match status" value="1"/>
</dbReference>
<dbReference type="InterPro" id="IPR056647">
    <property type="entry name" value="DUF7745"/>
</dbReference>
<feature type="coiled-coil region" evidence="1">
    <location>
        <begin position="444"/>
        <end position="604"/>
    </location>
</feature>
<dbReference type="Pfam" id="PF24924">
    <property type="entry name" value="DUF7745"/>
    <property type="match status" value="1"/>
</dbReference>
<accession>A0A8J5YH85</accession>
<evidence type="ECO:0000313" key="4">
    <source>
        <dbReference type="Proteomes" id="UP000701853"/>
    </source>
</evidence>
<evidence type="ECO:0000256" key="1">
    <source>
        <dbReference type="SAM" id="Coils"/>
    </source>
</evidence>
<gene>
    <name evidence="3" type="ORF">CXB51_017821</name>
</gene>
<keyword evidence="1" id="KW-0175">Coiled coil</keyword>
<organism evidence="3 4">
    <name type="scientific">Gossypium anomalum</name>
    <dbReference type="NCBI Taxonomy" id="47600"/>
    <lineage>
        <taxon>Eukaryota</taxon>
        <taxon>Viridiplantae</taxon>
        <taxon>Streptophyta</taxon>
        <taxon>Embryophyta</taxon>
        <taxon>Tracheophyta</taxon>
        <taxon>Spermatophyta</taxon>
        <taxon>Magnoliopsida</taxon>
        <taxon>eudicotyledons</taxon>
        <taxon>Gunneridae</taxon>
        <taxon>Pentapetalae</taxon>
        <taxon>rosids</taxon>
        <taxon>malvids</taxon>
        <taxon>Malvales</taxon>
        <taxon>Malvaceae</taxon>
        <taxon>Malvoideae</taxon>
        <taxon>Gossypium</taxon>
    </lineage>
</organism>
<sequence length="604" mass="70426">MENGLLDRVEGNANVHRWSEQTQLEKGDSIAAGHMSELSGYTRISVTQNNLQELKEIWDQWGNETKQLFYGNYGDLPYLPNVQIDERLFRALAQFWNPAYSCFTLGEVDLVPTIEEYTALLRCPRFQVDRIYSRAVNVPTFWKKLIAITGMSEQWITARIKEKGECKCISWDALKGLILTHPDEAKRVDVFALSLYGLMVFPRALGYIDEATTDLFHRLSKRVTSVPAILAETFRSLGTCRKAGASRFVGCAQLLLAWFYSHFRLIDKVVCRVFFEDYSPLRDIIASNRRVNVPEENWIALLQNLQSKDVEWRAPWMIPGEILYRCGSFDWVPLLGIWGAIGYAPLLVLRQFGLRQFVPATHGLTQSEFAYREADYKKRVGEISSAWNKTCRLKGVAIGPATTPEYVEWRGRRINDNIPEPDVEGARPMEEYLQVMPSELEIMKQEFERKNLELEKRINKLEEEKMYLSLDIDVQKMEVEKERKEKRKIEEDRDDLKEHYKKAQVSLIRAKVGGSSDQLQKEVQEGKARAEYWERKFQEMQSQNLALEEENKGLKSKINELRRSLRWHRNHDSTIELKELRRKVEDLETELQKGKLRIEQLETQ</sequence>
<reference evidence="3 4" key="1">
    <citation type="journal article" date="2021" name="bioRxiv">
        <title>The Gossypium anomalum genome as a resource for cotton improvement and evolutionary analysis of hybrid incompatibility.</title>
        <authorList>
            <person name="Grover C.E."/>
            <person name="Yuan D."/>
            <person name="Arick M.A."/>
            <person name="Miller E.R."/>
            <person name="Hu G."/>
            <person name="Peterson D.G."/>
            <person name="Wendel J.F."/>
            <person name="Udall J.A."/>
        </authorList>
    </citation>
    <scope>NUCLEOTIDE SEQUENCE [LARGE SCALE GENOMIC DNA]</scope>
    <source>
        <strain evidence="3">JFW-Udall</strain>
        <tissue evidence="3">Leaf</tissue>
    </source>
</reference>
<name>A0A8J5YH85_9ROSI</name>
<evidence type="ECO:0000313" key="3">
    <source>
        <dbReference type="EMBL" id="KAG8489453.1"/>
    </source>
</evidence>
<protein>
    <recommendedName>
        <fullName evidence="2">DUF7745 domain-containing protein</fullName>
    </recommendedName>
</protein>
<dbReference type="PANTHER" id="PTHR48200:SF1">
    <property type="entry name" value="AMINOTRANSFERASE-LIKE PLANT MOBILE DOMAIN-CONTAINING PROTEIN"/>
    <property type="match status" value="1"/>
</dbReference>
<dbReference type="Proteomes" id="UP000701853">
    <property type="component" value="Chromosome 7"/>
</dbReference>
<keyword evidence="4" id="KW-1185">Reference proteome</keyword>